<comment type="PTM">
    <text evidence="3">4'-phosphopantetheine is transferred from CoA to a specific serine of apo-ACP by AcpS. This modification is essential for activity because fatty acids are bound in thioester linkage to the sulfhydryl of the prosthetic group.</text>
</comment>
<evidence type="ECO:0000259" key="4">
    <source>
        <dbReference type="PROSITE" id="PS50075"/>
    </source>
</evidence>
<proteinExistence type="inferred from homology"/>
<dbReference type="InterPro" id="IPR036736">
    <property type="entry name" value="ACP-like_sf"/>
</dbReference>
<keyword evidence="3" id="KW-0276">Fatty acid metabolism</keyword>
<keyword evidence="3" id="KW-0443">Lipid metabolism</keyword>
<dbReference type="Pfam" id="PF00550">
    <property type="entry name" value="PP-binding"/>
    <property type="match status" value="1"/>
</dbReference>
<dbReference type="PROSITE" id="PS50075">
    <property type="entry name" value="CARRIER"/>
    <property type="match status" value="1"/>
</dbReference>
<gene>
    <name evidence="3" type="primary">acpP</name>
    <name evidence="5" type="ORF">ACFO4O_07415</name>
</gene>
<keyword evidence="2 3" id="KW-0597">Phosphoprotein</keyword>
<reference evidence="6" key="1">
    <citation type="journal article" date="2019" name="Int. J. Syst. Evol. Microbiol.">
        <title>The Global Catalogue of Microorganisms (GCM) 10K type strain sequencing project: providing services to taxonomists for standard genome sequencing and annotation.</title>
        <authorList>
            <consortium name="The Broad Institute Genomics Platform"/>
            <consortium name="The Broad Institute Genome Sequencing Center for Infectious Disease"/>
            <person name="Wu L."/>
            <person name="Ma J."/>
        </authorList>
    </citation>
    <scope>NUCLEOTIDE SEQUENCE [LARGE SCALE GENOMIC DNA]</scope>
    <source>
        <strain evidence="6">KACC 12507</strain>
    </source>
</reference>
<comment type="caution">
    <text evidence="5">The sequence shown here is derived from an EMBL/GenBank/DDBJ whole genome shotgun (WGS) entry which is preliminary data.</text>
</comment>
<dbReference type="Proteomes" id="UP001595897">
    <property type="component" value="Unassembled WGS sequence"/>
</dbReference>
<evidence type="ECO:0000256" key="2">
    <source>
        <dbReference type="ARBA" id="ARBA00022553"/>
    </source>
</evidence>
<dbReference type="SUPFAM" id="SSF47336">
    <property type="entry name" value="ACP-like"/>
    <property type="match status" value="1"/>
</dbReference>
<comment type="pathway">
    <text evidence="3">Lipid metabolism; fatty acid biosynthesis.</text>
</comment>
<dbReference type="NCBIfam" id="NF003757">
    <property type="entry name" value="PRK05350.1"/>
    <property type="match status" value="1"/>
</dbReference>
<keyword evidence="3" id="KW-0444">Lipid biosynthesis</keyword>
<dbReference type="HAMAP" id="MF_01217">
    <property type="entry name" value="Acyl_carrier"/>
    <property type="match status" value="1"/>
</dbReference>
<evidence type="ECO:0000256" key="1">
    <source>
        <dbReference type="ARBA" id="ARBA00022450"/>
    </source>
</evidence>
<protein>
    <recommendedName>
        <fullName evidence="3">Acyl carrier protein</fullName>
        <shortName evidence="3">ACP</shortName>
    </recommendedName>
</protein>
<keyword evidence="3" id="KW-0275">Fatty acid biosynthesis</keyword>
<sequence>MNAQKEQILAQIKEILVDIFELDEEAIVPEAKLYEDLDIDSIDAVDLLIDLKKKIDVDISAEQFNQVRTIQDVVDAFAELSSDAEQPVDSQLNEK</sequence>
<dbReference type="EMBL" id="JBHSGU010000002">
    <property type="protein sequence ID" value="MFC4699978.1"/>
    <property type="molecule type" value="Genomic_DNA"/>
</dbReference>
<dbReference type="Gene3D" id="1.10.1200.10">
    <property type="entry name" value="ACP-like"/>
    <property type="match status" value="1"/>
</dbReference>
<evidence type="ECO:0000313" key="6">
    <source>
        <dbReference type="Proteomes" id="UP001595897"/>
    </source>
</evidence>
<evidence type="ECO:0000313" key="5">
    <source>
        <dbReference type="EMBL" id="MFC4699978.1"/>
    </source>
</evidence>
<keyword evidence="1 3" id="KW-0596">Phosphopantetheine</keyword>
<name>A0ABV9LWZ3_9ALTE</name>
<feature type="domain" description="Carrier" evidence="4">
    <location>
        <begin position="6"/>
        <end position="81"/>
    </location>
</feature>
<feature type="modified residue" description="O-(pantetheine 4'-phosphoryl)serine" evidence="3">
    <location>
        <position position="41"/>
    </location>
</feature>
<keyword evidence="6" id="KW-1185">Reference proteome</keyword>
<accession>A0ABV9LWZ3</accession>
<comment type="subcellular location">
    <subcellularLocation>
        <location evidence="3">Cytoplasm</location>
    </subcellularLocation>
</comment>
<evidence type="ECO:0000256" key="3">
    <source>
        <dbReference type="HAMAP-Rule" id="MF_01217"/>
    </source>
</evidence>
<dbReference type="RefSeq" id="WP_382406998.1">
    <property type="nucleotide sequence ID" value="NZ_JBHSGU010000002.1"/>
</dbReference>
<keyword evidence="3" id="KW-0963">Cytoplasm</keyword>
<dbReference type="InterPro" id="IPR003231">
    <property type="entry name" value="ACP"/>
</dbReference>
<comment type="similarity">
    <text evidence="3">Belongs to the acyl carrier protein (ACP) family.</text>
</comment>
<comment type="function">
    <text evidence="3">Carrier of the growing fatty acid chain in fatty acid biosynthesis.</text>
</comment>
<dbReference type="InterPro" id="IPR009081">
    <property type="entry name" value="PP-bd_ACP"/>
</dbReference>
<organism evidence="5 6">
    <name type="scientific">Glaciecola siphonariae</name>
    <dbReference type="NCBI Taxonomy" id="521012"/>
    <lineage>
        <taxon>Bacteria</taxon>
        <taxon>Pseudomonadati</taxon>
        <taxon>Pseudomonadota</taxon>
        <taxon>Gammaproteobacteria</taxon>
        <taxon>Alteromonadales</taxon>
        <taxon>Alteromonadaceae</taxon>
        <taxon>Glaciecola</taxon>
    </lineage>
</organism>